<dbReference type="PANTHER" id="PTHR24198">
    <property type="entry name" value="ANKYRIN REPEAT AND PROTEIN KINASE DOMAIN-CONTAINING PROTEIN"/>
    <property type="match status" value="1"/>
</dbReference>
<dbReference type="InterPro" id="IPR027417">
    <property type="entry name" value="P-loop_NTPase"/>
</dbReference>
<dbReference type="Gene3D" id="1.25.40.20">
    <property type="entry name" value="Ankyrin repeat-containing domain"/>
    <property type="match status" value="3"/>
</dbReference>
<dbReference type="KEGG" id="apuu:APUU_30843A"/>
<dbReference type="SMART" id="SM00248">
    <property type="entry name" value="ANK"/>
    <property type="match status" value="12"/>
</dbReference>
<feature type="repeat" description="ANK" evidence="3">
    <location>
        <begin position="629"/>
        <end position="653"/>
    </location>
</feature>
<name>A0A7R7XK77_9EURO</name>
<reference evidence="6" key="1">
    <citation type="submission" date="2021-01" db="EMBL/GenBank/DDBJ databases">
        <authorList>
            <consortium name="Aspergillus puulaauensis MK2 genome sequencing consortium"/>
            <person name="Kazuki M."/>
            <person name="Futagami T."/>
        </authorList>
    </citation>
    <scope>NUCLEOTIDE SEQUENCE</scope>
    <source>
        <strain evidence="6">MK2</strain>
    </source>
</reference>
<evidence type="ECO:0000313" key="7">
    <source>
        <dbReference type="Proteomes" id="UP000654913"/>
    </source>
</evidence>
<evidence type="ECO:0000313" key="6">
    <source>
        <dbReference type="EMBL" id="BCS22618.1"/>
    </source>
</evidence>
<dbReference type="Gene3D" id="3.40.50.300">
    <property type="entry name" value="P-loop containing nucleotide triphosphate hydrolases"/>
    <property type="match status" value="1"/>
</dbReference>
<protein>
    <recommendedName>
        <fullName evidence="8">NACHT domain-containing protein</fullName>
    </recommendedName>
</protein>
<dbReference type="InterPro" id="IPR056884">
    <property type="entry name" value="NPHP3-like_N"/>
</dbReference>
<gene>
    <name evidence="6" type="ORF">APUU_30843A</name>
</gene>
<keyword evidence="1" id="KW-0677">Repeat</keyword>
<evidence type="ECO:0000259" key="5">
    <source>
        <dbReference type="Pfam" id="PF24883"/>
    </source>
</evidence>
<keyword evidence="2 3" id="KW-0040">ANK repeat</keyword>
<dbReference type="EMBL" id="AP024445">
    <property type="protein sequence ID" value="BCS22618.1"/>
    <property type="molecule type" value="Genomic_DNA"/>
</dbReference>
<dbReference type="PANTHER" id="PTHR24198:SF165">
    <property type="entry name" value="ANKYRIN REPEAT-CONTAINING PROTEIN-RELATED"/>
    <property type="match status" value="1"/>
</dbReference>
<dbReference type="OrthoDB" id="195446at2759"/>
<evidence type="ECO:0000256" key="1">
    <source>
        <dbReference type="ARBA" id="ARBA00022737"/>
    </source>
</evidence>
<feature type="repeat" description="ANK" evidence="3">
    <location>
        <begin position="974"/>
        <end position="1006"/>
    </location>
</feature>
<feature type="domain" description="GPI inositol-deacylase winged helix" evidence="4">
    <location>
        <begin position="375"/>
        <end position="456"/>
    </location>
</feature>
<dbReference type="SUPFAM" id="SSF53167">
    <property type="entry name" value="Purine and uridine phosphorylases"/>
    <property type="match status" value="1"/>
</dbReference>
<dbReference type="GeneID" id="64972623"/>
<dbReference type="SUPFAM" id="SSF52540">
    <property type="entry name" value="P-loop containing nucleoside triphosphate hydrolases"/>
    <property type="match status" value="1"/>
</dbReference>
<dbReference type="GO" id="GO:0003824">
    <property type="term" value="F:catalytic activity"/>
    <property type="evidence" value="ECO:0007669"/>
    <property type="project" value="InterPro"/>
</dbReference>
<feature type="repeat" description="ANK" evidence="3">
    <location>
        <begin position="1040"/>
        <end position="1068"/>
    </location>
</feature>
<evidence type="ECO:0000256" key="2">
    <source>
        <dbReference type="ARBA" id="ARBA00023043"/>
    </source>
</evidence>
<feature type="repeat" description="ANK" evidence="3">
    <location>
        <begin position="1007"/>
        <end position="1039"/>
    </location>
</feature>
<dbReference type="GO" id="GO:0005737">
    <property type="term" value="C:cytoplasm"/>
    <property type="evidence" value="ECO:0007669"/>
    <property type="project" value="TreeGrafter"/>
</dbReference>
<dbReference type="Pfam" id="PF22939">
    <property type="entry name" value="WHD_GPIID"/>
    <property type="match status" value="1"/>
</dbReference>
<organism evidence="6 7">
    <name type="scientific">Aspergillus puulaauensis</name>
    <dbReference type="NCBI Taxonomy" id="1220207"/>
    <lineage>
        <taxon>Eukaryota</taxon>
        <taxon>Fungi</taxon>
        <taxon>Dikarya</taxon>
        <taxon>Ascomycota</taxon>
        <taxon>Pezizomycotina</taxon>
        <taxon>Eurotiomycetes</taxon>
        <taxon>Eurotiomycetidae</taxon>
        <taxon>Eurotiales</taxon>
        <taxon>Aspergillaceae</taxon>
        <taxon>Aspergillus</taxon>
    </lineage>
</organism>
<dbReference type="GO" id="GO:0009116">
    <property type="term" value="P:nucleoside metabolic process"/>
    <property type="evidence" value="ECO:0007669"/>
    <property type="project" value="InterPro"/>
</dbReference>
<dbReference type="PROSITE" id="PS50088">
    <property type="entry name" value="ANK_REPEAT"/>
    <property type="match status" value="4"/>
</dbReference>
<evidence type="ECO:0000256" key="3">
    <source>
        <dbReference type="PROSITE-ProRule" id="PRU00023"/>
    </source>
</evidence>
<evidence type="ECO:0008006" key="8">
    <source>
        <dbReference type="Google" id="ProtNLM"/>
    </source>
</evidence>
<sequence length="1068" mass="118156">MRDNLRNERNILCFETEAAGLMDNFPCLVIRGISDYADSHKNDFWQGYAAITSAAYAKDLLRIINGGNVQNVEPVVAVIERFAQTVASIEDNVSAMRTIHDQEKKDKILSWLSPLTHSDEQTAHMDKRTANTGKWFLELTEFQELVNGSNVTVYCHGIPGGGKSSLASLAIDYLYKLQRQREGLGIAYVFFSFDRETTQSLPNLIAALAKQFAMQFPSLPQVVEEFYETHSSQQRRPSIRELILLLKQLISGLETSIIVLDALDECIDSSETLGKFMQILFQLQNENKETATNILATSRINHNIKTLFDKSPYIVEIRARDDDLREFLVARLSVNHVRTLPTKGHIRDAINNLSHGLHELDKLYSAAVRRLENKGEQTRELAKHILAWIVHVKRPLVTEELQHALAIRPETSALDRKLISDYFSNIGHLQSVCEGLVEVDKRNNIRLAHHTTYEYFGRLQADWITTAESHVARMCLTYLSYEIFGRDVGSDELDGRAQLIEYPFYQYSAQYWGYHIRNAGLDGSDFVLSFLTSKNKFRTSCEAMLSLKHPFHDEEIDELGLRDAPVLHVAAWFGLEGSLERLISLGSDPNTKDWRGGTPLIWAAIGSQRSTFSSLLRNGQVDVNACDLDGTTALHEAVNQGEESMVQLLLKRSDINVNQRDMFQATPLHVACIQNQAALARIIASSDKAALNLRDCDGWTPLFLSVNNNDADTANVLIQAGGTELNFRDANGVSPLVKAAYQGSNLVFDLLLEVDGVDVNFRSAGNGTALFAAAMHGREYIVTRLLGMPGIDVNPSEEILITPLIVAISMGHVPIVRLLLDTEKIDVNDTGCSIRTPLMCAAAAGQEIVTRLLLQEYHADATKQSSDGATAQTIATLHGHLSIASLLENWIQGTGRPRTPANGAHLTGRLDNIDEEHRSSGAETYEEKHDISQATSLGPIQKPDLAWELGRTILESLETFLNHGVGVDHSIGAHGTTLLMLAIKANQAAVAIILLENHADPNITDSRGTSPLHIALNTRNTQLAQILLKYGADPNARHGMGLTPLAAAIDFESAQMVTCLLDSGADPY</sequence>
<dbReference type="Gene3D" id="3.40.50.1580">
    <property type="entry name" value="Nucleoside phosphorylase domain"/>
    <property type="match status" value="1"/>
</dbReference>
<dbReference type="InterPro" id="IPR054471">
    <property type="entry name" value="GPIID_WHD"/>
</dbReference>
<dbReference type="Pfam" id="PF24883">
    <property type="entry name" value="NPHP3_N"/>
    <property type="match status" value="1"/>
</dbReference>
<proteinExistence type="predicted"/>
<reference evidence="6" key="2">
    <citation type="submission" date="2021-02" db="EMBL/GenBank/DDBJ databases">
        <title>Aspergillus puulaauensis MK2 genome sequence.</title>
        <authorList>
            <person name="Futagami T."/>
            <person name="Mori K."/>
            <person name="Kadooka C."/>
            <person name="Tanaka T."/>
        </authorList>
    </citation>
    <scope>NUCLEOTIDE SEQUENCE</scope>
    <source>
        <strain evidence="6">MK2</strain>
    </source>
</reference>
<dbReference type="SUPFAM" id="SSF48403">
    <property type="entry name" value="Ankyrin repeat"/>
    <property type="match status" value="2"/>
</dbReference>
<dbReference type="InterPro" id="IPR002110">
    <property type="entry name" value="Ankyrin_rpt"/>
</dbReference>
<dbReference type="RefSeq" id="XP_041554812.1">
    <property type="nucleotide sequence ID" value="XM_041701981.1"/>
</dbReference>
<feature type="domain" description="Nephrocystin 3-like N-terminal" evidence="5">
    <location>
        <begin position="131"/>
        <end position="299"/>
    </location>
</feature>
<dbReference type="Pfam" id="PF12796">
    <property type="entry name" value="Ank_2"/>
    <property type="match status" value="4"/>
</dbReference>
<accession>A0A7R7XK77</accession>
<dbReference type="AlphaFoldDB" id="A0A7R7XK77"/>
<evidence type="ECO:0000259" key="4">
    <source>
        <dbReference type="Pfam" id="PF22939"/>
    </source>
</evidence>
<keyword evidence="7" id="KW-1185">Reference proteome</keyword>
<dbReference type="InterPro" id="IPR035994">
    <property type="entry name" value="Nucleoside_phosphorylase_sf"/>
</dbReference>
<dbReference type="Proteomes" id="UP000654913">
    <property type="component" value="Chromosome 3"/>
</dbReference>
<dbReference type="PRINTS" id="PR01415">
    <property type="entry name" value="ANKYRIN"/>
</dbReference>
<dbReference type="PROSITE" id="PS50297">
    <property type="entry name" value="ANK_REP_REGION"/>
    <property type="match status" value="4"/>
</dbReference>
<dbReference type="InterPro" id="IPR036770">
    <property type="entry name" value="Ankyrin_rpt-contain_sf"/>
</dbReference>